<reference evidence="2" key="1">
    <citation type="submission" date="2023-03" db="EMBL/GenBank/DDBJ databases">
        <title>Massive genome expansion in bonnet fungi (Mycena s.s.) driven by repeated elements and novel gene families across ecological guilds.</title>
        <authorList>
            <consortium name="Lawrence Berkeley National Laboratory"/>
            <person name="Harder C.B."/>
            <person name="Miyauchi S."/>
            <person name="Viragh M."/>
            <person name="Kuo A."/>
            <person name="Thoen E."/>
            <person name="Andreopoulos B."/>
            <person name="Lu D."/>
            <person name="Skrede I."/>
            <person name="Drula E."/>
            <person name="Henrissat B."/>
            <person name="Morin E."/>
            <person name="Kohler A."/>
            <person name="Barry K."/>
            <person name="LaButti K."/>
            <person name="Morin E."/>
            <person name="Salamov A."/>
            <person name="Lipzen A."/>
            <person name="Mereny Z."/>
            <person name="Hegedus B."/>
            <person name="Baldrian P."/>
            <person name="Stursova M."/>
            <person name="Weitz H."/>
            <person name="Taylor A."/>
            <person name="Grigoriev I.V."/>
            <person name="Nagy L.G."/>
            <person name="Martin F."/>
            <person name="Kauserud H."/>
        </authorList>
    </citation>
    <scope>NUCLEOTIDE SEQUENCE</scope>
    <source>
        <strain evidence="2">CBHHK182m</strain>
    </source>
</reference>
<sequence length="312" mass="33902">MRDSDTFLQLFDATATPSPWAVDAVRNFNAQQRVTSVFAGKALWQHLTGQCLVKAAGILPPSVLHNWRKRLVDNRDNLARLASAWQVPPCWKIAADQWPPALLYVVSRNGSDLAAALAWLARILAPAATIARDQNKGRLAEVAAAGPPTPPAQSRTRDVLKRLAERNRVSLTNATRVDDPYSMPKEPPPILSTAHLSPGQTAMIRLLLSPGLSATLLASVQTALARAPTDIRLLSAPPDDHTYMDIDPPSSPSSPPRKRARRSSEGLRPPLVPIQPDDAKRYPCPDCPEVSGTPRLFTSSGLHSHGNIKHGR</sequence>
<accession>A0AAD7JQL3</accession>
<organism evidence="2 3">
    <name type="scientific">Mycena metata</name>
    <dbReference type="NCBI Taxonomy" id="1033252"/>
    <lineage>
        <taxon>Eukaryota</taxon>
        <taxon>Fungi</taxon>
        <taxon>Dikarya</taxon>
        <taxon>Basidiomycota</taxon>
        <taxon>Agaricomycotina</taxon>
        <taxon>Agaricomycetes</taxon>
        <taxon>Agaricomycetidae</taxon>
        <taxon>Agaricales</taxon>
        <taxon>Marasmiineae</taxon>
        <taxon>Mycenaceae</taxon>
        <taxon>Mycena</taxon>
    </lineage>
</organism>
<comment type="caution">
    <text evidence="2">The sequence shown here is derived from an EMBL/GenBank/DDBJ whole genome shotgun (WGS) entry which is preliminary data.</text>
</comment>
<dbReference type="EMBL" id="JARKIB010000017">
    <property type="protein sequence ID" value="KAJ7769874.1"/>
    <property type="molecule type" value="Genomic_DNA"/>
</dbReference>
<feature type="region of interest" description="Disordered" evidence="1">
    <location>
        <begin position="235"/>
        <end position="312"/>
    </location>
</feature>
<evidence type="ECO:0000313" key="2">
    <source>
        <dbReference type="EMBL" id="KAJ7769874.1"/>
    </source>
</evidence>
<gene>
    <name evidence="2" type="ORF">B0H16DRAFT_234966</name>
</gene>
<evidence type="ECO:0000313" key="3">
    <source>
        <dbReference type="Proteomes" id="UP001215598"/>
    </source>
</evidence>
<protein>
    <submittedName>
        <fullName evidence="2">Uncharacterized protein</fullName>
    </submittedName>
</protein>
<dbReference type="AlphaFoldDB" id="A0AAD7JQL3"/>
<proteinExistence type="predicted"/>
<keyword evidence="3" id="KW-1185">Reference proteome</keyword>
<evidence type="ECO:0000256" key="1">
    <source>
        <dbReference type="SAM" id="MobiDB-lite"/>
    </source>
</evidence>
<name>A0AAD7JQL3_9AGAR</name>
<dbReference type="Proteomes" id="UP001215598">
    <property type="component" value="Unassembled WGS sequence"/>
</dbReference>